<feature type="domain" description="PAC" evidence="8">
    <location>
        <begin position="256"/>
        <end position="309"/>
    </location>
</feature>
<sequence length="685" mass="75999">MRYSISELLDIPKLQTILNSLYEVSGIPSAIIDLEGNILTGSGWQDICTKFHRVTPSTEKFCIESDQKITCGLQDHQRHVQITCPMGLTDTATPLIIEGEHLANIFTGQLFLEPPDRGRFELQAERYGFEEAAYLLAMDRVPVISQDKLDQNLSFIANLTELLAIQGLTQLRSFEVQECLRESEERVQQIIACAREGIIVYDRGLRYQVWNRYMEQMTGYTADQVLGKLPQEAFPMIEHAGLTERLHRVLAGEAVPSIEFSFQLPVTGRSGWCSDTMAPLKNAGGEIVGAIGTVRDITEAKQTEEQLRQALKMESVGRLAGGVAHDFNNMLTVIMGQAQLAKMKITPDHVLWQALDQISAAALRSSQITRQLLAFSRKEIIEPRPVDLNQLIEEARKTLLRLIEESIALVCRPEADLWKVKMDPSQVDQILVNLAVNSRDAMPGGGQLSIQTENVHLSRKSCQYLHDAVPGEYVQLTVSDTGGGMPPEVQEHIFEPFFTTKGLGKGTGLGLATVYGIVRQNGGFINVYSEVGHGTSFKIYLPRISGETAAETHRRCTDVRIGTGTVLLVEDNDMVREVTRSYLEELGYRVLVAQTPEAGIAICAAKENKIDLVLTDVIMPGMSGNDMVQEIRSLLPEVKVLFMSGYTADLVARSGVVEEGMHFIQKPFDISTLSVKIEDTFLSDD</sequence>
<proteinExistence type="predicted"/>
<dbReference type="Pfam" id="PF08448">
    <property type="entry name" value="PAS_4"/>
    <property type="match status" value="1"/>
</dbReference>
<organism evidence="9 10">
    <name type="scientific">Geomonas terrae</name>
    <dbReference type="NCBI Taxonomy" id="2562681"/>
    <lineage>
        <taxon>Bacteria</taxon>
        <taxon>Pseudomonadati</taxon>
        <taxon>Thermodesulfobacteriota</taxon>
        <taxon>Desulfuromonadia</taxon>
        <taxon>Geobacterales</taxon>
        <taxon>Geobacteraceae</taxon>
        <taxon>Geomonas</taxon>
    </lineage>
</organism>
<dbReference type="InterPro" id="IPR003661">
    <property type="entry name" value="HisK_dim/P_dom"/>
</dbReference>
<evidence type="ECO:0000259" key="8">
    <source>
        <dbReference type="PROSITE" id="PS50113"/>
    </source>
</evidence>
<dbReference type="SUPFAM" id="SSF52172">
    <property type="entry name" value="CheY-like"/>
    <property type="match status" value="1"/>
</dbReference>
<dbReference type="Pfam" id="PF02518">
    <property type="entry name" value="HATPase_c"/>
    <property type="match status" value="1"/>
</dbReference>
<dbReference type="Gene3D" id="1.10.287.130">
    <property type="match status" value="1"/>
</dbReference>
<dbReference type="CDD" id="cd00156">
    <property type="entry name" value="REC"/>
    <property type="match status" value="1"/>
</dbReference>
<dbReference type="EC" id="2.7.13.3" evidence="2"/>
<evidence type="ECO:0000313" key="9">
    <source>
        <dbReference type="EMBL" id="TGU74269.1"/>
    </source>
</evidence>
<dbReference type="InterPro" id="IPR004358">
    <property type="entry name" value="Sig_transdc_His_kin-like_C"/>
</dbReference>
<dbReference type="CDD" id="cd00130">
    <property type="entry name" value="PAS"/>
    <property type="match status" value="1"/>
</dbReference>
<reference evidence="9 10" key="1">
    <citation type="submission" date="2019-04" db="EMBL/GenBank/DDBJ databases">
        <title>Geobacter oryzae sp. nov., ferric-reducing bacteria isolated from paddy soil.</title>
        <authorList>
            <person name="Xu Z."/>
            <person name="Masuda Y."/>
            <person name="Itoh H."/>
            <person name="Senoo K."/>
        </authorList>
    </citation>
    <scope>NUCLEOTIDE SEQUENCE [LARGE SCALE GENOMIC DNA]</scope>
    <source>
        <strain evidence="9 10">Red111</strain>
    </source>
</reference>
<dbReference type="Gene3D" id="3.30.565.10">
    <property type="entry name" value="Histidine kinase-like ATPase, C-terminal domain"/>
    <property type="match status" value="1"/>
</dbReference>
<evidence type="ECO:0000256" key="3">
    <source>
        <dbReference type="ARBA" id="ARBA00022553"/>
    </source>
</evidence>
<dbReference type="InterPro" id="IPR005467">
    <property type="entry name" value="His_kinase_dom"/>
</dbReference>
<comment type="caution">
    <text evidence="9">The sequence shown here is derived from an EMBL/GenBank/DDBJ whole genome shotgun (WGS) entry which is preliminary data.</text>
</comment>
<dbReference type="SMART" id="SM00091">
    <property type="entry name" value="PAS"/>
    <property type="match status" value="1"/>
</dbReference>
<dbReference type="InterPro" id="IPR035965">
    <property type="entry name" value="PAS-like_dom_sf"/>
</dbReference>
<feature type="modified residue" description="4-aspartylphosphate" evidence="4">
    <location>
        <position position="616"/>
    </location>
</feature>
<feature type="domain" description="Response regulatory" evidence="6">
    <location>
        <begin position="565"/>
        <end position="681"/>
    </location>
</feature>
<dbReference type="InterPro" id="IPR018771">
    <property type="entry name" value="PocR_dom"/>
</dbReference>
<dbReference type="InterPro" id="IPR036097">
    <property type="entry name" value="HisK_dim/P_sf"/>
</dbReference>
<evidence type="ECO:0000259" key="7">
    <source>
        <dbReference type="PROSITE" id="PS50112"/>
    </source>
</evidence>
<dbReference type="Gene3D" id="3.40.50.2300">
    <property type="match status" value="1"/>
</dbReference>
<dbReference type="InterPro" id="IPR036890">
    <property type="entry name" value="HATPase_C_sf"/>
</dbReference>
<dbReference type="EMBL" id="SRSC01000001">
    <property type="protein sequence ID" value="TGU74269.1"/>
    <property type="molecule type" value="Genomic_DNA"/>
</dbReference>
<evidence type="ECO:0000259" key="5">
    <source>
        <dbReference type="PROSITE" id="PS50109"/>
    </source>
</evidence>
<evidence type="ECO:0000313" key="10">
    <source>
        <dbReference type="Proteomes" id="UP000306416"/>
    </source>
</evidence>
<gene>
    <name evidence="9" type="ORF">E4633_02025</name>
</gene>
<dbReference type="Pfam" id="PF10114">
    <property type="entry name" value="PocR"/>
    <property type="match status" value="1"/>
</dbReference>
<dbReference type="SMART" id="SM00448">
    <property type="entry name" value="REC"/>
    <property type="match status" value="1"/>
</dbReference>
<dbReference type="InterPro" id="IPR003594">
    <property type="entry name" value="HATPase_dom"/>
</dbReference>
<dbReference type="InterPro" id="IPR000700">
    <property type="entry name" value="PAS-assoc_C"/>
</dbReference>
<dbReference type="PANTHER" id="PTHR43065">
    <property type="entry name" value="SENSOR HISTIDINE KINASE"/>
    <property type="match status" value="1"/>
</dbReference>
<dbReference type="PROSITE" id="PS50113">
    <property type="entry name" value="PAC"/>
    <property type="match status" value="1"/>
</dbReference>
<dbReference type="PROSITE" id="PS50110">
    <property type="entry name" value="RESPONSE_REGULATORY"/>
    <property type="match status" value="1"/>
</dbReference>
<accession>A0A4S1CKQ5</accession>
<dbReference type="PROSITE" id="PS50109">
    <property type="entry name" value="HIS_KIN"/>
    <property type="match status" value="1"/>
</dbReference>
<dbReference type="SMART" id="SM00387">
    <property type="entry name" value="HATPase_c"/>
    <property type="match status" value="1"/>
</dbReference>
<keyword evidence="3 4" id="KW-0597">Phosphoprotein</keyword>
<dbReference type="RefSeq" id="WP_135868603.1">
    <property type="nucleotide sequence ID" value="NZ_SRSC01000001.1"/>
</dbReference>
<dbReference type="PRINTS" id="PR00344">
    <property type="entry name" value="BCTRLSENSOR"/>
</dbReference>
<dbReference type="CDD" id="cd00082">
    <property type="entry name" value="HisKA"/>
    <property type="match status" value="1"/>
</dbReference>
<keyword evidence="10" id="KW-1185">Reference proteome</keyword>
<dbReference type="PROSITE" id="PS50112">
    <property type="entry name" value="PAS"/>
    <property type="match status" value="1"/>
</dbReference>
<dbReference type="InterPro" id="IPR001789">
    <property type="entry name" value="Sig_transdc_resp-reg_receiver"/>
</dbReference>
<evidence type="ECO:0000256" key="2">
    <source>
        <dbReference type="ARBA" id="ARBA00012438"/>
    </source>
</evidence>
<dbReference type="InterPro" id="IPR013656">
    <property type="entry name" value="PAS_4"/>
</dbReference>
<evidence type="ECO:0000256" key="4">
    <source>
        <dbReference type="PROSITE-ProRule" id="PRU00169"/>
    </source>
</evidence>
<dbReference type="Pfam" id="PF00512">
    <property type="entry name" value="HisKA"/>
    <property type="match status" value="1"/>
</dbReference>
<dbReference type="SUPFAM" id="SSF55785">
    <property type="entry name" value="PYP-like sensor domain (PAS domain)"/>
    <property type="match status" value="1"/>
</dbReference>
<comment type="catalytic activity">
    <reaction evidence="1">
        <text>ATP + protein L-histidine = ADP + protein N-phospho-L-histidine.</text>
        <dbReference type="EC" id="2.7.13.3"/>
    </reaction>
</comment>
<dbReference type="SMART" id="SM00388">
    <property type="entry name" value="HisKA"/>
    <property type="match status" value="1"/>
</dbReference>
<evidence type="ECO:0000256" key="1">
    <source>
        <dbReference type="ARBA" id="ARBA00000085"/>
    </source>
</evidence>
<dbReference type="Gene3D" id="3.30.450.20">
    <property type="entry name" value="PAS domain"/>
    <property type="match status" value="1"/>
</dbReference>
<dbReference type="Proteomes" id="UP000306416">
    <property type="component" value="Unassembled WGS sequence"/>
</dbReference>
<evidence type="ECO:0000259" key="6">
    <source>
        <dbReference type="PROSITE" id="PS50110"/>
    </source>
</evidence>
<dbReference type="GO" id="GO:0000155">
    <property type="term" value="F:phosphorelay sensor kinase activity"/>
    <property type="evidence" value="ECO:0007669"/>
    <property type="project" value="InterPro"/>
</dbReference>
<dbReference type="Pfam" id="PF00072">
    <property type="entry name" value="Response_reg"/>
    <property type="match status" value="1"/>
</dbReference>
<dbReference type="InterPro" id="IPR000014">
    <property type="entry name" value="PAS"/>
</dbReference>
<name>A0A4S1CKQ5_9BACT</name>
<dbReference type="NCBIfam" id="TIGR00229">
    <property type="entry name" value="sensory_box"/>
    <property type="match status" value="1"/>
</dbReference>
<dbReference type="AlphaFoldDB" id="A0A4S1CKQ5"/>
<feature type="domain" description="PAS" evidence="7">
    <location>
        <begin position="183"/>
        <end position="253"/>
    </location>
</feature>
<protein>
    <recommendedName>
        <fullName evidence="2">histidine kinase</fullName>
        <ecNumber evidence="2">2.7.13.3</ecNumber>
    </recommendedName>
</protein>
<dbReference type="SUPFAM" id="SSF55874">
    <property type="entry name" value="ATPase domain of HSP90 chaperone/DNA topoisomerase II/histidine kinase"/>
    <property type="match status" value="1"/>
</dbReference>
<dbReference type="SUPFAM" id="SSF47384">
    <property type="entry name" value="Homodimeric domain of signal transducing histidine kinase"/>
    <property type="match status" value="1"/>
</dbReference>
<dbReference type="PANTHER" id="PTHR43065:SF42">
    <property type="entry name" value="TWO-COMPONENT SENSOR PPRA"/>
    <property type="match status" value="1"/>
</dbReference>
<feature type="domain" description="Histidine kinase" evidence="5">
    <location>
        <begin position="322"/>
        <end position="545"/>
    </location>
</feature>
<dbReference type="InterPro" id="IPR011006">
    <property type="entry name" value="CheY-like_superfamily"/>
</dbReference>